<dbReference type="AlphaFoldDB" id="A0A8K0NY88"/>
<feature type="repeat" description="TPR" evidence="1">
    <location>
        <begin position="140"/>
        <end position="173"/>
    </location>
</feature>
<dbReference type="PROSITE" id="PS50293">
    <property type="entry name" value="TPR_REGION"/>
    <property type="match status" value="1"/>
</dbReference>
<dbReference type="InterPro" id="IPR011990">
    <property type="entry name" value="TPR-like_helical_dom_sf"/>
</dbReference>
<evidence type="ECO:0000256" key="2">
    <source>
        <dbReference type="SAM" id="MobiDB-lite"/>
    </source>
</evidence>
<evidence type="ECO:0000256" key="1">
    <source>
        <dbReference type="PROSITE-ProRule" id="PRU00339"/>
    </source>
</evidence>
<dbReference type="InterPro" id="IPR019734">
    <property type="entry name" value="TPR_rpt"/>
</dbReference>
<dbReference type="SMART" id="SM00028">
    <property type="entry name" value="TPR"/>
    <property type="match status" value="5"/>
</dbReference>
<reference evidence="3" key="2">
    <citation type="submission" date="2017-10" db="EMBL/GenBank/DDBJ databases">
        <title>Ladona fulva Genome sequencing and assembly.</title>
        <authorList>
            <person name="Murali S."/>
            <person name="Richards S."/>
            <person name="Bandaranaike D."/>
            <person name="Bellair M."/>
            <person name="Blankenburg K."/>
            <person name="Chao H."/>
            <person name="Dinh H."/>
            <person name="Doddapaneni H."/>
            <person name="Dugan-Rocha S."/>
            <person name="Elkadiri S."/>
            <person name="Gnanaolivu R."/>
            <person name="Hernandez B."/>
            <person name="Skinner E."/>
            <person name="Javaid M."/>
            <person name="Lee S."/>
            <person name="Li M."/>
            <person name="Ming W."/>
            <person name="Munidasa M."/>
            <person name="Muniz J."/>
            <person name="Nguyen L."/>
            <person name="Hughes D."/>
            <person name="Osuji N."/>
            <person name="Pu L.-L."/>
            <person name="Puazo M."/>
            <person name="Qu C."/>
            <person name="Quiroz J."/>
            <person name="Raj R."/>
            <person name="Weissenberger G."/>
            <person name="Xin Y."/>
            <person name="Zou X."/>
            <person name="Han Y."/>
            <person name="Worley K."/>
            <person name="Muzny D."/>
            <person name="Gibbs R."/>
        </authorList>
    </citation>
    <scope>NUCLEOTIDE SEQUENCE</scope>
    <source>
        <strain evidence="3">Sampled in the wild</strain>
    </source>
</reference>
<keyword evidence="4" id="KW-1185">Reference proteome</keyword>
<reference evidence="3" key="1">
    <citation type="submission" date="2013-04" db="EMBL/GenBank/DDBJ databases">
        <authorList>
            <person name="Qu J."/>
            <person name="Murali S.C."/>
            <person name="Bandaranaike D."/>
            <person name="Bellair M."/>
            <person name="Blankenburg K."/>
            <person name="Chao H."/>
            <person name="Dinh H."/>
            <person name="Doddapaneni H."/>
            <person name="Downs B."/>
            <person name="Dugan-Rocha S."/>
            <person name="Elkadiri S."/>
            <person name="Gnanaolivu R.D."/>
            <person name="Hernandez B."/>
            <person name="Javaid M."/>
            <person name="Jayaseelan J.C."/>
            <person name="Lee S."/>
            <person name="Li M."/>
            <person name="Ming W."/>
            <person name="Munidasa M."/>
            <person name="Muniz J."/>
            <person name="Nguyen L."/>
            <person name="Ongeri F."/>
            <person name="Osuji N."/>
            <person name="Pu L.-L."/>
            <person name="Puazo M."/>
            <person name="Qu C."/>
            <person name="Quiroz J."/>
            <person name="Raj R."/>
            <person name="Weissenberger G."/>
            <person name="Xin Y."/>
            <person name="Zou X."/>
            <person name="Han Y."/>
            <person name="Richards S."/>
            <person name="Worley K."/>
            <person name="Muzny D."/>
            <person name="Gibbs R."/>
        </authorList>
    </citation>
    <scope>NUCLEOTIDE SEQUENCE</scope>
    <source>
        <strain evidence="3">Sampled in the wild</strain>
    </source>
</reference>
<comment type="caution">
    <text evidence="3">The sequence shown here is derived from an EMBL/GenBank/DDBJ whole genome shotgun (WGS) entry which is preliminary data.</text>
</comment>
<dbReference type="Pfam" id="PF00515">
    <property type="entry name" value="TPR_1"/>
    <property type="match status" value="1"/>
</dbReference>
<proteinExistence type="predicted"/>
<evidence type="ECO:0000313" key="3">
    <source>
        <dbReference type="EMBL" id="KAG8226446.1"/>
    </source>
</evidence>
<evidence type="ECO:0000313" key="4">
    <source>
        <dbReference type="Proteomes" id="UP000792457"/>
    </source>
</evidence>
<keyword evidence="1" id="KW-0802">TPR repeat</keyword>
<feature type="non-terminal residue" evidence="3">
    <location>
        <position position="1"/>
    </location>
</feature>
<gene>
    <name evidence="3" type="ORF">J437_LFUL003438</name>
</gene>
<dbReference type="PANTHER" id="PTHR44216:SF3">
    <property type="entry name" value="PROTEIN O-MANNOSYL-TRANSFERASE TMTC2"/>
    <property type="match status" value="1"/>
</dbReference>
<dbReference type="OrthoDB" id="1658288at2759"/>
<feature type="compositionally biased region" description="Polar residues" evidence="2">
    <location>
        <begin position="191"/>
        <end position="207"/>
    </location>
</feature>
<organism evidence="3 4">
    <name type="scientific">Ladona fulva</name>
    <name type="common">Scarce chaser dragonfly</name>
    <name type="synonym">Libellula fulva</name>
    <dbReference type="NCBI Taxonomy" id="123851"/>
    <lineage>
        <taxon>Eukaryota</taxon>
        <taxon>Metazoa</taxon>
        <taxon>Ecdysozoa</taxon>
        <taxon>Arthropoda</taxon>
        <taxon>Hexapoda</taxon>
        <taxon>Insecta</taxon>
        <taxon>Pterygota</taxon>
        <taxon>Palaeoptera</taxon>
        <taxon>Odonata</taxon>
        <taxon>Epiprocta</taxon>
        <taxon>Anisoptera</taxon>
        <taxon>Libelluloidea</taxon>
        <taxon>Libellulidae</taxon>
        <taxon>Ladona</taxon>
    </lineage>
</organism>
<accession>A0A8K0NY88</accession>
<dbReference type="GO" id="GO:0005789">
    <property type="term" value="C:endoplasmic reticulum membrane"/>
    <property type="evidence" value="ECO:0007669"/>
    <property type="project" value="TreeGrafter"/>
</dbReference>
<sequence>MMSLLNMLGEVYRQMGLEKEAESWFRASLKSKPDHIPAYLTYARLLADNKTRKHEAEQQFLKALDIAPKDNTALHQYGRFLVEQGRHSEAAEYFRLATEVSDPPHFEDVMAAATSYRLSGNLQKAESFYRKGVQLQPELHSAHINLGAFLHLVGEYEEAEKCYKTALQLKPGDQLTLNNLQRLHAKKSSHSKVISRNTSKQMSTSRN</sequence>
<dbReference type="PROSITE" id="PS50005">
    <property type="entry name" value="TPR"/>
    <property type="match status" value="2"/>
</dbReference>
<dbReference type="InterPro" id="IPR052384">
    <property type="entry name" value="TMTC_O-mannosyltransferase"/>
</dbReference>
<dbReference type="Pfam" id="PF13432">
    <property type="entry name" value="TPR_16"/>
    <property type="match status" value="1"/>
</dbReference>
<name>A0A8K0NY88_LADFU</name>
<dbReference type="Gene3D" id="1.25.40.10">
    <property type="entry name" value="Tetratricopeptide repeat domain"/>
    <property type="match status" value="2"/>
</dbReference>
<protein>
    <submittedName>
        <fullName evidence="3">Uncharacterized protein</fullName>
    </submittedName>
</protein>
<dbReference type="EMBL" id="KZ308282">
    <property type="protein sequence ID" value="KAG8226446.1"/>
    <property type="molecule type" value="Genomic_DNA"/>
</dbReference>
<feature type="region of interest" description="Disordered" evidence="2">
    <location>
        <begin position="186"/>
        <end position="207"/>
    </location>
</feature>
<dbReference type="Pfam" id="PF13181">
    <property type="entry name" value="TPR_8"/>
    <property type="match status" value="2"/>
</dbReference>
<dbReference type="GO" id="GO:0035269">
    <property type="term" value="P:protein O-linked glycosylation via mannose"/>
    <property type="evidence" value="ECO:0007669"/>
    <property type="project" value="TreeGrafter"/>
</dbReference>
<feature type="repeat" description="TPR" evidence="1">
    <location>
        <begin position="2"/>
        <end position="35"/>
    </location>
</feature>
<dbReference type="PANTHER" id="PTHR44216">
    <property type="entry name" value="PROTEIN O-MANNOSYL-TRANSFERASE TMTC2"/>
    <property type="match status" value="1"/>
</dbReference>
<dbReference type="SUPFAM" id="SSF48452">
    <property type="entry name" value="TPR-like"/>
    <property type="match status" value="1"/>
</dbReference>
<dbReference type="Proteomes" id="UP000792457">
    <property type="component" value="Unassembled WGS sequence"/>
</dbReference>
<dbReference type="GO" id="GO:0000030">
    <property type="term" value="F:mannosyltransferase activity"/>
    <property type="evidence" value="ECO:0007669"/>
    <property type="project" value="TreeGrafter"/>
</dbReference>